<evidence type="ECO:0000313" key="1">
    <source>
        <dbReference type="EMBL" id="RZC66508.1"/>
    </source>
</evidence>
<dbReference type="Gramene" id="RZC66508">
    <property type="protein sequence ID" value="RZC66508"/>
    <property type="gene ID" value="C5167_010202"/>
</dbReference>
<proteinExistence type="predicted"/>
<reference evidence="1 2" key="1">
    <citation type="journal article" date="2018" name="Science">
        <title>The opium poppy genome and morphinan production.</title>
        <authorList>
            <person name="Guo L."/>
            <person name="Winzer T."/>
            <person name="Yang X."/>
            <person name="Li Y."/>
            <person name="Ning Z."/>
            <person name="He Z."/>
            <person name="Teodor R."/>
            <person name="Lu Y."/>
            <person name="Bowser T.A."/>
            <person name="Graham I.A."/>
            <person name="Ye K."/>
        </authorList>
    </citation>
    <scope>NUCLEOTIDE SEQUENCE [LARGE SCALE GENOMIC DNA]</scope>
    <source>
        <strain evidence="2">cv. HN1</strain>
        <tissue evidence="1">Leaves</tissue>
    </source>
</reference>
<dbReference type="EMBL" id="CM010720">
    <property type="protein sequence ID" value="RZC66508.1"/>
    <property type="molecule type" value="Genomic_DNA"/>
</dbReference>
<accession>A0A4Y7K3I5</accession>
<name>A0A4Y7K3I5_PAPSO</name>
<dbReference type="Proteomes" id="UP000316621">
    <property type="component" value="Chromosome 6"/>
</dbReference>
<organism evidence="1 2">
    <name type="scientific">Papaver somniferum</name>
    <name type="common">Opium poppy</name>
    <dbReference type="NCBI Taxonomy" id="3469"/>
    <lineage>
        <taxon>Eukaryota</taxon>
        <taxon>Viridiplantae</taxon>
        <taxon>Streptophyta</taxon>
        <taxon>Embryophyta</taxon>
        <taxon>Tracheophyta</taxon>
        <taxon>Spermatophyta</taxon>
        <taxon>Magnoliopsida</taxon>
        <taxon>Ranunculales</taxon>
        <taxon>Papaveraceae</taxon>
        <taxon>Papaveroideae</taxon>
        <taxon>Papaver</taxon>
    </lineage>
</organism>
<dbReference type="AlphaFoldDB" id="A0A4Y7K3I5"/>
<keyword evidence="2" id="KW-1185">Reference proteome</keyword>
<sequence length="125" mass="14170">MEKEKLSTQESKSLEVRICNKESQQFLHSLQDFVDFELKSYFRNVELLILWSAIGKLKRPCKMFLIPAGSVNELHIQLEPGNDTLQGNSVKKLEECLPISSLLKNFYSSLLNVESAPLLSRASAV</sequence>
<protein>
    <submittedName>
        <fullName evidence="1">Uncharacterized protein</fullName>
    </submittedName>
</protein>
<evidence type="ECO:0000313" key="2">
    <source>
        <dbReference type="Proteomes" id="UP000316621"/>
    </source>
</evidence>
<gene>
    <name evidence="1" type="ORF">C5167_010202</name>
</gene>